<keyword evidence="10" id="KW-1133">Transmembrane helix</keyword>
<feature type="transmembrane region" description="Helical" evidence="10">
    <location>
        <begin position="29"/>
        <end position="49"/>
    </location>
</feature>
<name>A0A7G8PZ60_9GAMM</name>
<gene>
    <name evidence="12" type="ORF">H8F01_11735</name>
</gene>
<feature type="transmembrane region" description="Helical" evidence="10">
    <location>
        <begin position="61"/>
        <end position="80"/>
    </location>
</feature>
<feature type="transmembrane region" description="Helical" evidence="10">
    <location>
        <begin position="92"/>
        <end position="112"/>
    </location>
</feature>
<dbReference type="Gene3D" id="1.10.287.130">
    <property type="match status" value="1"/>
</dbReference>
<dbReference type="PROSITE" id="PS50109">
    <property type="entry name" value="HIS_KIN"/>
    <property type="match status" value="1"/>
</dbReference>
<keyword evidence="4" id="KW-0547">Nucleotide-binding</keyword>
<evidence type="ECO:0000313" key="13">
    <source>
        <dbReference type="Proteomes" id="UP000515873"/>
    </source>
</evidence>
<dbReference type="Pfam" id="PF02518">
    <property type="entry name" value="HATPase_c"/>
    <property type="match status" value="1"/>
</dbReference>
<dbReference type="PANTHER" id="PTHR43065:SF46">
    <property type="entry name" value="C4-DICARBOXYLATE TRANSPORT SENSOR PROTEIN DCTB"/>
    <property type="match status" value="1"/>
</dbReference>
<evidence type="ECO:0000256" key="5">
    <source>
        <dbReference type="ARBA" id="ARBA00022777"/>
    </source>
</evidence>
<comment type="catalytic activity">
    <reaction evidence="1">
        <text>ATP + protein L-histidine = ADP + protein N-phospho-L-histidine.</text>
        <dbReference type="EC" id="2.7.13.3"/>
    </reaction>
</comment>
<feature type="transmembrane region" description="Helical" evidence="10">
    <location>
        <begin position="133"/>
        <end position="152"/>
    </location>
</feature>
<keyword evidence="7" id="KW-0902">Two-component regulatory system</keyword>
<feature type="region of interest" description="Disordered" evidence="9">
    <location>
        <begin position="451"/>
        <end position="474"/>
    </location>
</feature>
<evidence type="ECO:0000256" key="2">
    <source>
        <dbReference type="ARBA" id="ARBA00012438"/>
    </source>
</evidence>
<dbReference type="EC" id="2.7.13.3" evidence="2"/>
<dbReference type="InterPro" id="IPR003594">
    <property type="entry name" value="HATPase_dom"/>
</dbReference>
<evidence type="ECO:0000256" key="7">
    <source>
        <dbReference type="ARBA" id="ARBA00023012"/>
    </source>
</evidence>
<dbReference type="GO" id="GO:0000155">
    <property type="term" value="F:phosphorelay sensor kinase activity"/>
    <property type="evidence" value="ECO:0007669"/>
    <property type="project" value="InterPro"/>
</dbReference>
<dbReference type="RefSeq" id="WP_187055309.1">
    <property type="nucleotide sequence ID" value="NZ_CP060412.1"/>
</dbReference>
<keyword evidence="5 12" id="KW-0418">Kinase</keyword>
<accession>A0A7G8PZ60</accession>
<dbReference type="PANTHER" id="PTHR43065">
    <property type="entry name" value="SENSOR HISTIDINE KINASE"/>
    <property type="match status" value="1"/>
</dbReference>
<feature type="transmembrane region" description="Helical" evidence="10">
    <location>
        <begin position="164"/>
        <end position="184"/>
    </location>
</feature>
<evidence type="ECO:0000256" key="9">
    <source>
        <dbReference type="SAM" id="MobiDB-lite"/>
    </source>
</evidence>
<evidence type="ECO:0000256" key="3">
    <source>
        <dbReference type="ARBA" id="ARBA00022679"/>
    </source>
</evidence>
<evidence type="ECO:0000256" key="8">
    <source>
        <dbReference type="SAM" id="Coils"/>
    </source>
</evidence>
<dbReference type="PRINTS" id="PR00344">
    <property type="entry name" value="BCTRLSENSOR"/>
</dbReference>
<feature type="domain" description="Histidine kinase" evidence="11">
    <location>
        <begin position="241"/>
        <end position="451"/>
    </location>
</feature>
<dbReference type="SMART" id="SM00387">
    <property type="entry name" value="HATPase_c"/>
    <property type="match status" value="1"/>
</dbReference>
<evidence type="ECO:0000256" key="4">
    <source>
        <dbReference type="ARBA" id="ARBA00022741"/>
    </source>
</evidence>
<sequence length="474" mass="51464">MDIKASRVIKDWLSRVPPNDPVDALNSPFVQAFLILFSLMLFPSWLYSVVVQSPATLQERVALGLDTLILLSAWMAVVAIRRGRFRAGVKLFLAVIVVSTVVAYAVTGYKHGSRDALPTLLLATSGLVLGRRALWMAYAAVVVALCVGQLADSFWLPPSKPEELAVFHALPVRIGAYFVIAIIFDRFIIRFRATLGQVAQSAAELAAVNERLQQQIREREEMLRQLIHSQRVEAVGRVTTGLAHDFDNILNVVLGYSSEREMLADLGTPSLLSALEGIELAALRGLAINRKLLNFSRKDTGPAQIVDVVTVVRELEPMLRQLLGRHIRVDIHCCNERLPVLFDRSQLELVVLNIASNARDAMPDGGQFTVSVEPCMDGTARILLADTGIGMDADVQAKLFEPFYTTKPLGVGTGLGLSVVASVIEAAKGKISVASTPRVGTRFRIDLPLHETSGAGSENQGPHGQPDPAAGVSL</sequence>
<dbReference type="SUPFAM" id="SSF55874">
    <property type="entry name" value="ATPase domain of HSP90 chaperone/DNA topoisomerase II/histidine kinase"/>
    <property type="match status" value="1"/>
</dbReference>
<evidence type="ECO:0000259" key="11">
    <source>
        <dbReference type="PROSITE" id="PS50109"/>
    </source>
</evidence>
<protein>
    <recommendedName>
        <fullName evidence="2">histidine kinase</fullName>
        <ecNumber evidence="2">2.7.13.3</ecNumber>
    </recommendedName>
</protein>
<dbReference type="Proteomes" id="UP000515873">
    <property type="component" value="Chromosome"/>
</dbReference>
<feature type="coiled-coil region" evidence="8">
    <location>
        <begin position="198"/>
        <end position="229"/>
    </location>
</feature>
<dbReference type="InterPro" id="IPR004358">
    <property type="entry name" value="Sig_transdc_His_kin-like_C"/>
</dbReference>
<keyword evidence="8" id="KW-0175">Coiled coil</keyword>
<dbReference type="GO" id="GO:0005524">
    <property type="term" value="F:ATP binding"/>
    <property type="evidence" value="ECO:0007669"/>
    <property type="project" value="UniProtKB-KW"/>
</dbReference>
<keyword evidence="13" id="KW-1185">Reference proteome</keyword>
<dbReference type="SUPFAM" id="SSF47384">
    <property type="entry name" value="Homodimeric domain of signal transducing histidine kinase"/>
    <property type="match status" value="1"/>
</dbReference>
<evidence type="ECO:0000256" key="6">
    <source>
        <dbReference type="ARBA" id="ARBA00022840"/>
    </source>
</evidence>
<dbReference type="Gene3D" id="3.30.565.10">
    <property type="entry name" value="Histidine kinase-like ATPase, C-terminal domain"/>
    <property type="match status" value="1"/>
</dbReference>
<dbReference type="InterPro" id="IPR036097">
    <property type="entry name" value="HisK_dim/P_sf"/>
</dbReference>
<dbReference type="KEGG" id="dtl:H8F01_11735"/>
<evidence type="ECO:0000313" key="12">
    <source>
        <dbReference type="EMBL" id="QNJ99817.1"/>
    </source>
</evidence>
<dbReference type="InterPro" id="IPR036890">
    <property type="entry name" value="HATPase_C_sf"/>
</dbReference>
<keyword evidence="10" id="KW-0812">Transmembrane</keyword>
<keyword evidence="10" id="KW-0472">Membrane</keyword>
<proteinExistence type="predicted"/>
<evidence type="ECO:0000256" key="10">
    <source>
        <dbReference type="SAM" id="Phobius"/>
    </source>
</evidence>
<dbReference type="InterPro" id="IPR005467">
    <property type="entry name" value="His_kinase_dom"/>
</dbReference>
<organism evidence="12 13">
    <name type="scientific">Dyella telluris</name>
    <dbReference type="NCBI Taxonomy" id="2763498"/>
    <lineage>
        <taxon>Bacteria</taxon>
        <taxon>Pseudomonadati</taxon>
        <taxon>Pseudomonadota</taxon>
        <taxon>Gammaproteobacteria</taxon>
        <taxon>Lysobacterales</taxon>
        <taxon>Rhodanobacteraceae</taxon>
        <taxon>Dyella</taxon>
    </lineage>
</organism>
<evidence type="ECO:0000256" key="1">
    <source>
        <dbReference type="ARBA" id="ARBA00000085"/>
    </source>
</evidence>
<keyword evidence="3" id="KW-0808">Transferase</keyword>
<dbReference type="EMBL" id="CP060412">
    <property type="protein sequence ID" value="QNJ99817.1"/>
    <property type="molecule type" value="Genomic_DNA"/>
</dbReference>
<keyword evidence="6" id="KW-0067">ATP-binding</keyword>
<dbReference type="AlphaFoldDB" id="A0A7G8PZ60"/>
<reference evidence="12 13" key="1">
    <citation type="submission" date="2020-08" db="EMBL/GenBank/DDBJ databases">
        <title>Dyella sp. G9 isolated from forest soil.</title>
        <authorList>
            <person name="Fu J."/>
            <person name="Qiu L."/>
        </authorList>
    </citation>
    <scope>NUCLEOTIDE SEQUENCE [LARGE SCALE GENOMIC DNA]</scope>
    <source>
        <strain evidence="12 13">G9</strain>
    </source>
</reference>